<evidence type="ECO:0000313" key="3">
    <source>
        <dbReference type="Proteomes" id="UP000828251"/>
    </source>
</evidence>
<dbReference type="EMBL" id="JAIQCV010000007">
    <property type="protein sequence ID" value="KAH1082619.1"/>
    <property type="molecule type" value="Genomic_DNA"/>
</dbReference>
<dbReference type="AlphaFoldDB" id="A0A9D3VHL8"/>
<proteinExistence type="predicted"/>
<reference evidence="2 3" key="1">
    <citation type="journal article" date="2021" name="Plant Biotechnol. J.">
        <title>Multi-omics assisted identification of the key and species-specific regulatory components of drought-tolerant mechanisms in Gossypium stocksii.</title>
        <authorList>
            <person name="Yu D."/>
            <person name="Ke L."/>
            <person name="Zhang D."/>
            <person name="Wu Y."/>
            <person name="Sun Y."/>
            <person name="Mei J."/>
            <person name="Sun J."/>
            <person name="Sun Y."/>
        </authorList>
    </citation>
    <scope>NUCLEOTIDE SEQUENCE [LARGE SCALE GENOMIC DNA]</scope>
    <source>
        <strain evidence="3">cv. E1</strain>
        <tissue evidence="2">Leaf</tissue>
    </source>
</reference>
<keyword evidence="3" id="KW-1185">Reference proteome</keyword>
<evidence type="ECO:0000259" key="1">
    <source>
        <dbReference type="Pfam" id="PF20167"/>
    </source>
</evidence>
<accession>A0A9D3VHL8</accession>
<evidence type="ECO:0000313" key="2">
    <source>
        <dbReference type="EMBL" id="KAH1082619.1"/>
    </source>
</evidence>
<dbReference type="InterPro" id="IPR046796">
    <property type="entry name" value="Transposase_32_dom"/>
</dbReference>
<comment type="caution">
    <text evidence="2">The sequence shown here is derived from an EMBL/GenBank/DDBJ whole genome shotgun (WGS) entry which is preliminary data.</text>
</comment>
<protein>
    <recommendedName>
        <fullName evidence="1">Putative plant transposon protein domain-containing protein</fullName>
    </recommendedName>
</protein>
<organism evidence="2 3">
    <name type="scientific">Gossypium stocksii</name>
    <dbReference type="NCBI Taxonomy" id="47602"/>
    <lineage>
        <taxon>Eukaryota</taxon>
        <taxon>Viridiplantae</taxon>
        <taxon>Streptophyta</taxon>
        <taxon>Embryophyta</taxon>
        <taxon>Tracheophyta</taxon>
        <taxon>Spermatophyta</taxon>
        <taxon>Magnoliopsida</taxon>
        <taxon>eudicotyledons</taxon>
        <taxon>Gunneridae</taxon>
        <taxon>Pentapetalae</taxon>
        <taxon>rosids</taxon>
        <taxon>malvids</taxon>
        <taxon>Malvales</taxon>
        <taxon>Malvaceae</taxon>
        <taxon>Malvoideae</taxon>
        <taxon>Gossypium</taxon>
    </lineage>
</organism>
<gene>
    <name evidence="2" type="ORF">J1N35_022380</name>
</gene>
<dbReference type="Proteomes" id="UP000828251">
    <property type="component" value="Unassembled WGS sequence"/>
</dbReference>
<name>A0A9D3VHL8_9ROSI</name>
<sequence>MQTSDPPPCTFFNQVVEDGYTHNISKRPFCLEKDDVLTKVVRDFYAHLTSPNNAFIYVWGASVLFDEYSINAQYGLFDVHDEHTQFSARITMDDLNQVLQDLCVVGTKWTMSRHDCYTVKTASLKPNCRVWYYLFKTRLILSTYNSTISKEQMLLLHSIIKGRKINMGKIIFKEVHRCTQKNAGSLNFPSLIATMCQRVNVSIQANEDVNPNKGAITKQIVVKFSKEDLPRHPPPGSASTSFTSTCATTIPFTSNSVFE</sequence>
<feature type="domain" description="Putative plant transposon protein" evidence="1">
    <location>
        <begin position="35"/>
        <end position="201"/>
    </location>
</feature>
<dbReference type="Pfam" id="PF20167">
    <property type="entry name" value="Transposase_32"/>
    <property type="match status" value="1"/>
</dbReference>
<dbReference type="OrthoDB" id="990541at2759"/>